<reference evidence="11 12" key="1">
    <citation type="journal article" date="2021" name="Nat. Commun.">
        <title>Genetic determinants of endophytism in the Arabidopsis root mycobiome.</title>
        <authorList>
            <person name="Mesny F."/>
            <person name="Miyauchi S."/>
            <person name="Thiergart T."/>
            <person name="Pickel B."/>
            <person name="Atanasova L."/>
            <person name="Karlsson M."/>
            <person name="Huettel B."/>
            <person name="Barry K.W."/>
            <person name="Haridas S."/>
            <person name="Chen C."/>
            <person name="Bauer D."/>
            <person name="Andreopoulos W."/>
            <person name="Pangilinan J."/>
            <person name="LaButti K."/>
            <person name="Riley R."/>
            <person name="Lipzen A."/>
            <person name="Clum A."/>
            <person name="Drula E."/>
            <person name="Henrissat B."/>
            <person name="Kohler A."/>
            <person name="Grigoriev I.V."/>
            <person name="Martin F.M."/>
            <person name="Hacquard S."/>
        </authorList>
    </citation>
    <scope>NUCLEOTIDE SEQUENCE [LARGE SCALE GENOMIC DNA]</scope>
    <source>
        <strain evidence="11 12">MPI-SDFR-AT-0080</strain>
    </source>
</reference>
<comment type="subcellular location">
    <subcellularLocation>
        <location evidence="1 9">Nucleus</location>
    </subcellularLocation>
</comment>
<evidence type="ECO:0000256" key="1">
    <source>
        <dbReference type="ARBA" id="ARBA00004123"/>
    </source>
</evidence>
<keyword evidence="5 9" id="KW-0010">Activator</keyword>
<evidence type="ECO:0000313" key="11">
    <source>
        <dbReference type="EMBL" id="KAH7028327.1"/>
    </source>
</evidence>
<comment type="subunit">
    <text evidence="9">Component of the Mediator complex.</text>
</comment>
<keyword evidence="6 9" id="KW-0804">Transcription</keyword>
<protein>
    <recommendedName>
        <fullName evidence="3 9">Mediator of RNA polymerase II transcription subunit 19</fullName>
    </recommendedName>
    <alternativeName>
        <fullName evidence="8 9">Mediator complex subunit 19</fullName>
    </alternativeName>
</protein>
<dbReference type="InterPro" id="IPR013942">
    <property type="entry name" value="Mediator_Med19_fun"/>
</dbReference>
<dbReference type="Pfam" id="PF08633">
    <property type="entry name" value="Rox3"/>
    <property type="match status" value="1"/>
</dbReference>
<sequence length="425" mass="45310">MSVDPPQKRQRQTGSFSPASPPYHLAAKTAEPAKTTLHQQPDTPTSPPYMSSTAPTHSHASTASLSSASGQAVTPPSSANMSQASQQPNTNSFPTPASSAGTVSFAFKSDEADARMADDAMEGVAKSATRDVEMGNDGDHRHTGHDRTGTGSSASAVGPDSRLQSGSGPFYKLSETPYQMSRPHVSQDLVALYGLQRITQSVARFDPKTGEKINKLRKSYESHVKDFKISGGKSRPEATPGQLLNLLAFPDEEYYLQRVRGNELENAQQRILAKLNGGALKMNPGKLSKEEDGKWKTRIGTDDGLSTKRTAESSLDGAAKKLKQGGQVMQGRNSATSSPAMRPANGPKSAIRPDRAGKKRSYLDSSFKGYGEGYGDDDGIGESTGGEDNGRGAGAKKKRRKDFAAGSPLGFDERRHNVGMVGVRH</sequence>
<feature type="region of interest" description="Disordered" evidence="10">
    <location>
        <begin position="114"/>
        <end position="170"/>
    </location>
</feature>
<feature type="compositionally biased region" description="Basic and acidic residues" evidence="10">
    <location>
        <begin position="298"/>
        <end position="311"/>
    </location>
</feature>
<comment type="caution">
    <text evidence="11">The sequence shown here is derived from an EMBL/GenBank/DDBJ whole genome shotgun (WGS) entry which is preliminary data.</text>
</comment>
<feature type="compositionally biased region" description="Polar residues" evidence="10">
    <location>
        <begin position="70"/>
        <end position="101"/>
    </location>
</feature>
<feature type="compositionally biased region" description="Low complexity" evidence="10">
    <location>
        <begin position="51"/>
        <end position="69"/>
    </location>
</feature>
<accession>A0ABQ8FUT3</accession>
<evidence type="ECO:0000256" key="8">
    <source>
        <dbReference type="ARBA" id="ARBA00032018"/>
    </source>
</evidence>
<proteinExistence type="inferred from homology"/>
<name>A0ABQ8FUT3_9PEZI</name>
<keyword evidence="12" id="KW-1185">Reference proteome</keyword>
<dbReference type="EMBL" id="JAGTJR010000050">
    <property type="protein sequence ID" value="KAH7028327.1"/>
    <property type="molecule type" value="Genomic_DNA"/>
</dbReference>
<feature type="compositionally biased region" description="Polar residues" evidence="10">
    <location>
        <begin position="330"/>
        <end position="339"/>
    </location>
</feature>
<comment type="function">
    <text evidence="9">Component of the Mediator complex, a coactivator involved in the regulated transcription of nearly all RNA polymerase II-dependent genes. Mediator functions as a bridge to convey information from gene-specific regulatory proteins to the basal RNA polymerase II transcription machinery. Mediator is recruited to promoters by direct interactions with regulatory proteins and serves as a scaffold for the assembly of a functional preinitiation complex with RNA polymerase II and the general transcription factors.</text>
</comment>
<feature type="compositionally biased region" description="Basic and acidic residues" evidence="10">
    <location>
        <begin position="128"/>
        <end position="148"/>
    </location>
</feature>
<dbReference type="Proteomes" id="UP000774617">
    <property type="component" value="Unassembled WGS sequence"/>
</dbReference>
<feature type="region of interest" description="Disordered" evidence="10">
    <location>
        <begin position="1"/>
        <end position="101"/>
    </location>
</feature>
<evidence type="ECO:0000256" key="5">
    <source>
        <dbReference type="ARBA" id="ARBA00023159"/>
    </source>
</evidence>
<keyword evidence="4 9" id="KW-0805">Transcription regulation</keyword>
<evidence type="ECO:0000256" key="9">
    <source>
        <dbReference type="RuleBase" id="RU364151"/>
    </source>
</evidence>
<evidence type="ECO:0000256" key="4">
    <source>
        <dbReference type="ARBA" id="ARBA00023015"/>
    </source>
</evidence>
<organism evidence="11 12">
    <name type="scientific">Macrophomina phaseolina</name>
    <dbReference type="NCBI Taxonomy" id="35725"/>
    <lineage>
        <taxon>Eukaryota</taxon>
        <taxon>Fungi</taxon>
        <taxon>Dikarya</taxon>
        <taxon>Ascomycota</taxon>
        <taxon>Pezizomycotina</taxon>
        <taxon>Dothideomycetes</taxon>
        <taxon>Dothideomycetes incertae sedis</taxon>
        <taxon>Botryosphaeriales</taxon>
        <taxon>Botryosphaeriaceae</taxon>
        <taxon>Macrophomina</taxon>
    </lineage>
</organism>
<evidence type="ECO:0000313" key="12">
    <source>
        <dbReference type="Proteomes" id="UP000774617"/>
    </source>
</evidence>
<comment type="similarity">
    <text evidence="2 9">Belongs to the Mediator complex subunit 19 family.</text>
</comment>
<feature type="region of interest" description="Disordered" evidence="10">
    <location>
        <begin position="298"/>
        <end position="425"/>
    </location>
</feature>
<evidence type="ECO:0000256" key="7">
    <source>
        <dbReference type="ARBA" id="ARBA00023242"/>
    </source>
</evidence>
<evidence type="ECO:0000256" key="6">
    <source>
        <dbReference type="ARBA" id="ARBA00023163"/>
    </source>
</evidence>
<evidence type="ECO:0000256" key="3">
    <source>
        <dbReference type="ARBA" id="ARBA00019615"/>
    </source>
</evidence>
<keyword evidence="7 9" id="KW-0539">Nucleus</keyword>
<evidence type="ECO:0000256" key="10">
    <source>
        <dbReference type="SAM" id="MobiDB-lite"/>
    </source>
</evidence>
<gene>
    <name evidence="9" type="primary">MED19</name>
    <name evidence="11" type="ORF">B0J12DRAFT_704603</name>
</gene>
<evidence type="ECO:0000256" key="2">
    <source>
        <dbReference type="ARBA" id="ARBA00009259"/>
    </source>
</evidence>